<evidence type="ECO:0000256" key="2">
    <source>
        <dbReference type="ARBA" id="ARBA00022694"/>
    </source>
</evidence>
<dbReference type="GO" id="GO:0030677">
    <property type="term" value="C:ribonuclease P complex"/>
    <property type="evidence" value="ECO:0007669"/>
    <property type="project" value="TreeGrafter"/>
</dbReference>
<evidence type="ECO:0000256" key="7">
    <source>
        <dbReference type="HAMAP-Rule" id="MF_00227"/>
    </source>
</evidence>
<dbReference type="NCBIfam" id="TIGR00188">
    <property type="entry name" value="rnpA"/>
    <property type="match status" value="1"/>
</dbReference>
<keyword evidence="4 7" id="KW-0255">Endonuclease</keyword>
<dbReference type="EC" id="3.1.26.5" evidence="7 8"/>
<dbReference type="PROSITE" id="PS00648">
    <property type="entry name" value="RIBONUCLEASE_P"/>
    <property type="match status" value="1"/>
</dbReference>
<evidence type="ECO:0000313" key="9">
    <source>
        <dbReference type="EMBL" id="AHE99794.1"/>
    </source>
</evidence>
<keyword evidence="10" id="KW-1185">Reference proteome</keyword>
<keyword evidence="5 7" id="KW-0378">Hydrolase</keyword>
<sequence length="124" mass="14039">MHAVGAPSPAPAEGFPRSLRLLHGRAFQHVFARARRIPGRRFMLLYRTSAPPLDQPRLGLAISKKHARRAVDRNRIKRIAREAFRVRRRSLAAVDIVVLSRAGIAAADSRELRLELDQLLEHVK</sequence>
<organism evidence="9 10">
    <name type="scientific">Thioalkalivibrio paradoxus ARh 1</name>
    <dbReference type="NCBI Taxonomy" id="713585"/>
    <lineage>
        <taxon>Bacteria</taxon>
        <taxon>Pseudomonadati</taxon>
        <taxon>Pseudomonadota</taxon>
        <taxon>Gammaproteobacteria</taxon>
        <taxon>Chromatiales</taxon>
        <taxon>Ectothiorhodospiraceae</taxon>
        <taxon>Thioalkalivibrio</taxon>
    </lineage>
</organism>
<dbReference type="RefSeq" id="WP_006746592.1">
    <property type="nucleotide sequence ID" value="NZ_CP007029.1"/>
</dbReference>
<gene>
    <name evidence="7" type="primary">rnpA</name>
    <name evidence="9" type="ORF">THITH_17510</name>
</gene>
<reference evidence="9 10" key="1">
    <citation type="submission" date="2013-12" db="EMBL/GenBank/DDBJ databases">
        <authorList>
            <consortium name="DOE Joint Genome Institute"/>
            <person name="Muyzer G."/>
            <person name="Huntemann M."/>
            <person name="Han J."/>
            <person name="Chen A."/>
            <person name="Kyrpides N."/>
            <person name="Mavromatis K."/>
            <person name="Markowitz V."/>
            <person name="Palaniappan K."/>
            <person name="Ivanova N."/>
            <person name="Schaumberg A."/>
            <person name="Pati A."/>
            <person name="Liolios K."/>
            <person name="Nordberg H.P."/>
            <person name="Cantor M.N."/>
            <person name="Hua S.X."/>
            <person name="Woyke T."/>
        </authorList>
    </citation>
    <scope>NUCLEOTIDE SEQUENCE [LARGE SCALE GENOMIC DNA]</scope>
    <source>
        <strain evidence="9 10">ARh 1</strain>
    </source>
</reference>
<evidence type="ECO:0000256" key="6">
    <source>
        <dbReference type="ARBA" id="ARBA00022884"/>
    </source>
</evidence>
<dbReference type="GO" id="GO:0004526">
    <property type="term" value="F:ribonuclease P activity"/>
    <property type="evidence" value="ECO:0007669"/>
    <property type="project" value="UniProtKB-UniRule"/>
</dbReference>
<dbReference type="HOGENOM" id="CLU_117179_11_0_6"/>
<evidence type="ECO:0000256" key="1">
    <source>
        <dbReference type="ARBA" id="ARBA00002663"/>
    </source>
</evidence>
<dbReference type="InterPro" id="IPR020568">
    <property type="entry name" value="Ribosomal_Su5_D2-typ_SF"/>
</dbReference>
<accession>W0DMI4</accession>
<protein>
    <recommendedName>
        <fullName evidence="7 8">Ribonuclease P protein component</fullName>
        <shortName evidence="7">RNase P protein</shortName>
        <shortName evidence="7">RNaseP protein</shortName>
        <ecNumber evidence="7 8">3.1.26.5</ecNumber>
    </recommendedName>
    <alternativeName>
        <fullName evidence="7">Protein C5</fullName>
    </alternativeName>
</protein>
<name>W0DMI4_9GAMM</name>
<dbReference type="Pfam" id="PF00825">
    <property type="entry name" value="Ribonuclease_P"/>
    <property type="match status" value="1"/>
</dbReference>
<comment type="similarity">
    <text evidence="7">Belongs to the RnpA family.</text>
</comment>
<keyword evidence="2 7" id="KW-0819">tRNA processing</keyword>
<dbReference type="SUPFAM" id="SSF54211">
    <property type="entry name" value="Ribosomal protein S5 domain 2-like"/>
    <property type="match status" value="1"/>
</dbReference>
<evidence type="ECO:0000256" key="5">
    <source>
        <dbReference type="ARBA" id="ARBA00022801"/>
    </source>
</evidence>
<evidence type="ECO:0000256" key="3">
    <source>
        <dbReference type="ARBA" id="ARBA00022722"/>
    </source>
</evidence>
<dbReference type="Gene3D" id="3.30.230.10">
    <property type="match status" value="1"/>
</dbReference>
<proteinExistence type="inferred from homology"/>
<comment type="subunit">
    <text evidence="7">Consists of a catalytic RNA component (M1 or rnpB) and a protein subunit.</text>
</comment>
<dbReference type="InterPro" id="IPR000100">
    <property type="entry name" value="RNase_P"/>
</dbReference>
<dbReference type="GO" id="GO:0001682">
    <property type="term" value="P:tRNA 5'-leader removal"/>
    <property type="evidence" value="ECO:0007669"/>
    <property type="project" value="UniProtKB-UniRule"/>
</dbReference>
<dbReference type="GO" id="GO:0042781">
    <property type="term" value="F:3'-tRNA processing endoribonuclease activity"/>
    <property type="evidence" value="ECO:0007669"/>
    <property type="project" value="TreeGrafter"/>
</dbReference>
<evidence type="ECO:0000256" key="8">
    <source>
        <dbReference type="NCBIfam" id="TIGR00188"/>
    </source>
</evidence>
<evidence type="ECO:0000313" key="10">
    <source>
        <dbReference type="Proteomes" id="UP000005289"/>
    </source>
</evidence>
<comment type="catalytic activity">
    <reaction evidence="7">
        <text>Endonucleolytic cleavage of RNA, removing 5'-extranucleotides from tRNA precursor.</text>
        <dbReference type="EC" id="3.1.26.5"/>
    </reaction>
</comment>
<dbReference type="InterPro" id="IPR020539">
    <property type="entry name" value="RNase_P_CS"/>
</dbReference>
<keyword evidence="6 7" id="KW-0694">RNA-binding</keyword>
<dbReference type="KEGG" id="tti:THITH_17510"/>
<dbReference type="STRING" id="713585.THITH_17510"/>
<comment type="function">
    <text evidence="1 7">RNaseP catalyzes the removal of the 5'-leader sequence from pre-tRNA to produce the mature 5'-terminus. It can also cleave other RNA substrates such as 4.5S RNA. The protein component plays an auxiliary but essential role in vivo by binding to the 5'-leader sequence and broadening the substrate specificity of the ribozyme.</text>
</comment>
<evidence type="ECO:0000256" key="4">
    <source>
        <dbReference type="ARBA" id="ARBA00022759"/>
    </source>
</evidence>
<dbReference type="PANTHER" id="PTHR33992">
    <property type="entry name" value="RIBONUCLEASE P PROTEIN COMPONENT"/>
    <property type="match status" value="1"/>
</dbReference>
<dbReference type="EMBL" id="CP007029">
    <property type="protein sequence ID" value="AHE99794.1"/>
    <property type="molecule type" value="Genomic_DNA"/>
</dbReference>
<keyword evidence="3 7" id="KW-0540">Nuclease</keyword>
<dbReference type="InterPro" id="IPR014721">
    <property type="entry name" value="Ribsml_uS5_D2-typ_fold_subgr"/>
</dbReference>
<dbReference type="Proteomes" id="UP000005289">
    <property type="component" value="Chromosome"/>
</dbReference>
<dbReference type="GO" id="GO:0000049">
    <property type="term" value="F:tRNA binding"/>
    <property type="evidence" value="ECO:0007669"/>
    <property type="project" value="UniProtKB-UniRule"/>
</dbReference>
<dbReference type="HAMAP" id="MF_00227">
    <property type="entry name" value="RNase_P"/>
    <property type="match status" value="1"/>
</dbReference>
<dbReference type="PANTHER" id="PTHR33992:SF1">
    <property type="entry name" value="RIBONUCLEASE P PROTEIN COMPONENT"/>
    <property type="match status" value="1"/>
</dbReference>
<dbReference type="AlphaFoldDB" id="W0DMI4"/>